<dbReference type="EMBL" id="CCRK01000006">
    <property type="protein sequence ID" value="CDZ49849.1"/>
    <property type="molecule type" value="Genomic_DNA"/>
</dbReference>
<organism evidence="2 3">
    <name type="scientific">Neorhizobium galegae bv. officinalis</name>
    <dbReference type="NCBI Taxonomy" id="323656"/>
    <lineage>
        <taxon>Bacteria</taxon>
        <taxon>Pseudomonadati</taxon>
        <taxon>Pseudomonadota</taxon>
        <taxon>Alphaproteobacteria</taxon>
        <taxon>Hyphomicrobiales</taxon>
        <taxon>Rhizobiaceae</taxon>
        <taxon>Rhizobium/Agrobacterium group</taxon>
        <taxon>Neorhizobium</taxon>
    </lineage>
</organism>
<protein>
    <submittedName>
        <fullName evidence="2">Uncharacterized protein</fullName>
    </submittedName>
</protein>
<gene>
    <name evidence="2" type="ORF">NGAL_HAMBI1189_31730</name>
</gene>
<sequence length="117" mass="13345">MKMRREHTKPLPPKAVEILQELHKLTIVSYAGSTNPQWAAEADAFIAWRDAALVHMFQQLDAVEAKPLRNSNAQGPAPVRPSAGPQPDAEQQVQKKRARPFFPFEPSTVSWRREHRR</sequence>
<accession>A0A0T7GRE1</accession>
<evidence type="ECO:0000313" key="3">
    <source>
        <dbReference type="Proteomes" id="UP000039660"/>
    </source>
</evidence>
<name>A0A0T7GRE1_NEOGA</name>
<evidence type="ECO:0000313" key="2">
    <source>
        <dbReference type="EMBL" id="CDZ49849.1"/>
    </source>
</evidence>
<dbReference type="Proteomes" id="UP000039660">
    <property type="component" value="Unassembled WGS sequence"/>
</dbReference>
<reference evidence="2 3" key="1">
    <citation type="submission" date="2014-08" db="EMBL/GenBank/DDBJ databases">
        <authorList>
            <person name="Chen Y.-H."/>
        </authorList>
    </citation>
    <scope>NUCLEOTIDE SEQUENCE [LARGE SCALE GENOMIC DNA]</scope>
</reference>
<evidence type="ECO:0000256" key="1">
    <source>
        <dbReference type="SAM" id="MobiDB-lite"/>
    </source>
</evidence>
<proteinExistence type="predicted"/>
<feature type="region of interest" description="Disordered" evidence="1">
    <location>
        <begin position="67"/>
        <end position="117"/>
    </location>
</feature>
<dbReference type="AlphaFoldDB" id="A0A0T7GRE1"/>